<comment type="caution">
    <text evidence="4">The sequence shown here is derived from an EMBL/GenBank/DDBJ whole genome shotgun (WGS) entry which is preliminary data.</text>
</comment>
<dbReference type="GO" id="GO:0030246">
    <property type="term" value="F:carbohydrate binding"/>
    <property type="evidence" value="ECO:0007669"/>
    <property type="project" value="UniProtKB-KW"/>
</dbReference>
<accession>A0AAD8DLZ9</accession>
<dbReference type="PROSITE" id="PS50041">
    <property type="entry name" value="C_TYPE_LECTIN_2"/>
    <property type="match status" value="2"/>
</dbReference>
<dbReference type="EMBL" id="JARGEI010000027">
    <property type="protein sequence ID" value="KAJ8707775.1"/>
    <property type="molecule type" value="Genomic_DNA"/>
</dbReference>
<dbReference type="InterPro" id="IPR001304">
    <property type="entry name" value="C-type_lectin-like"/>
</dbReference>
<dbReference type="SMART" id="SM00034">
    <property type="entry name" value="CLECT"/>
    <property type="match status" value="2"/>
</dbReference>
<feature type="signal peptide" evidence="2">
    <location>
        <begin position="1"/>
        <end position="19"/>
    </location>
</feature>
<proteinExistence type="predicted"/>
<dbReference type="InterPro" id="IPR051663">
    <property type="entry name" value="CLec_Tetranectin-domain"/>
</dbReference>
<feature type="domain" description="C-type lectin" evidence="3">
    <location>
        <begin position="42"/>
        <end position="142"/>
    </location>
</feature>
<keyword evidence="1" id="KW-0430">Lectin</keyword>
<keyword evidence="5" id="KW-1185">Reference proteome</keyword>
<dbReference type="Gene3D" id="3.10.100.10">
    <property type="entry name" value="Mannose-Binding Protein A, subunit A"/>
    <property type="match status" value="2"/>
</dbReference>
<organism evidence="4 5">
    <name type="scientific">Mythimna separata</name>
    <name type="common">Oriental armyworm</name>
    <name type="synonym">Pseudaletia separata</name>
    <dbReference type="NCBI Taxonomy" id="271217"/>
    <lineage>
        <taxon>Eukaryota</taxon>
        <taxon>Metazoa</taxon>
        <taxon>Ecdysozoa</taxon>
        <taxon>Arthropoda</taxon>
        <taxon>Hexapoda</taxon>
        <taxon>Insecta</taxon>
        <taxon>Pterygota</taxon>
        <taxon>Neoptera</taxon>
        <taxon>Endopterygota</taxon>
        <taxon>Lepidoptera</taxon>
        <taxon>Glossata</taxon>
        <taxon>Ditrysia</taxon>
        <taxon>Noctuoidea</taxon>
        <taxon>Noctuidae</taxon>
        <taxon>Noctuinae</taxon>
        <taxon>Hadenini</taxon>
        <taxon>Mythimna</taxon>
    </lineage>
</organism>
<dbReference type="Proteomes" id="UP001231518">
    <property type="component" value="Chromosome 28"/>
</dbReference>
<name>A0AAD8DLZ9_MYTSE</name>
<evidence type="ECO:0000313" key="5">
    <source>
        <dbReference type="Proteomes" id="UP001231518"/>
    </source>
</evidence>
<dbReference type="PANTHER" id="PTHR22799:SF6">
    <property type="entry name" value="C-TYPE LECTIN DOMAIN FAMILY 4 MEMBER M-LIKE"/>
    <property type="match status" value="1"/>
</dbReference>
<dbReference type="Pfam" id="PF00059">
    <property type="entry name" value="Lectin_C"/>
    <property type="match status" value="2"/>
</dbReference>
<evidence type="ECO:0000259" key="3">
    <source>
        <dbReference type="PROSITE" id="PS50041"/>
    </source>
</evidence>
<dbReference type="InterPro" id="IPR016187">
    <property type="entry name" value="CTDL_fold"/>
</dbReference>
<feature type="domain" description="C-type lectin" evidence="3">
    <location>
        <begin position="166"/>
        <end position="287"/>
    </location>
</feature>
<keyword evidence="2" id="KW-0732">Signal</keyword>
<gene>
    <name evidence="4" type="ORF">PYW07_011452</name>
</gene>
<evidence type="ECO:0000313" key="4">
    <source>
        <dbReference type="EMBL" id="KAJ8707775.1"/>
    </source>
</evidence>
<dbReference type="CDD" id="cd00037">
    <property type="entry name" value="CLECT"/>
    <property type="match status" value="1"/>
</dbReference>
<dbReference type="InterPro" id="IPR016186">
    <property type="entry name" value="C-type_lectin-like/link_sf"/>
</dbReference>
<dbReference type="SUPFAM" id="SSF56436">
    <property type="entry name" value="C-type lectin-like"/>
    <property type="match status" value="2"/>
</dbReference>
<feature type="chain" id="PRO_5042238291" description="C-type lectin domain-containing protein" evidence="2">
    <location>
        <begin position="20"/>
        <end position="315"/>
    </location>
</feature>
<evidence type="ECO:0000256" key="2">
    <source>
        <dbReference type="SAM" id="SignalP"/>
    </source>
</evidence>
<reference evidence="4" key="1">
    <citation type="submission" date="2023-03" db="EMBL/GenBank/DDBJ databases">
        <title>Chromosome-level genomes of two armyworms, Mythimna separata and Mythimna loreyi, provide insights into the biosynthesis and reception of sex pheromones.</title>
        <authorList>
            <person name="Zhao H."/>
        </authorList>
    </citation>
    <scope>NUCLEOTIDE SEQUENCE</scope>
    <source>
        <strain evidence="4">BeijingLab</strain>
        <tissue evidence="4">Pupa</tissue>
    </source>
</reference>
<dbReference type="AlphaFoldDB" id="A0AAD8DLZ9"/>
<protein>
    <recommendedName>
        <fullName evidence="3">C-type lectin domain-containing protein</fullName>
    </recommendedName>
</protein>
<dbReference type="PANTHER" id="PTHR22799">
    <property type="entry name" value="TETRANECTIN-RELATED"/>
    <property type="match status" value="1"/>
</dbReference>
<evidence type="ECO:0000256" key="1">
    <source>
        <dbReference type="ARBA" id="ARBA00022734"/>
    </source>
</evidence>
<sequence>MLKPLICVTLLFATDFVLGKPDYIFVNEVNGWLKLHVVPAKWQEAFINCHYEGAVLASPINPKLAAAMQNIMKRSNVDSSIYLGVTAFTPGDFMSIEGVPLADLSITWGSFSPGEPEDCLSLSKEGKTFISSCRLYLPYICYKKRDDTTVLNKCGTFDNEYKLNTATGSCYKQHKRSMSWADAHKICTAEGAYLLILNDKQEAHAIKKEYLSSPSKGNKGNATYVGIRNWYGDGTWLSIHGEKIENLYDKWAKGKPDSKDYFGCGLFWGHGTLENVFCRSPHSFICEKDPQNLRYEHISVPTSDVVYPGLVTKVP</sequence>